<feature type="region of interest" description="Disordered" evidence="2">
    <location>
        <begin position="1"/>
        <end position="30"/>
    </location>
</feature>
<dbReference type="AlphaFoldDB" id="A0A843TMM7"/>
<keyword evidence="1" id="KW-0862">Zinc</keyword>
<dbReference type="Proteomes" id="UP000652761">
    <property type="component" value="Unassembled WGS sequence"/>
</dbReference>
<dbReference type="InterPro" id="IPR005162">
    <property type="entry name" value="Retrotrans_gag_dom"/>
</dbReference>
<dbReference type="InterPro" id="IPR036875">
    <property type="entry name" value="Znf_CCHC_sf"/>
</dbReference>
<dbReference type="GO" id="GO:0008270">
    <property type="term" value="F:zinc ion binding"/>
    <property type="evidence" value="ECO:0007669"/>
    <property type="project" value="UniProtKB-KW"/>
</dbReference>
<dbReference type="Gene3D" id="4.10.60.10">
    <property type="entry name" value="Zinc finger, CCHC-type"/>
    <property type="match status" value="1"/>
</dbReference>
<evidence type="ECO:0000256" key="1">
    <source>
        <dbReference type="PROSITE-ProRule" id="PRU00047"/>
    </source>
</evidence>
<feature type="region of interest" description="Disordered" evidence="2">
    <location>
        <begin position="77"/>
        <end position="132"/>
    </location>
</feature>
<dbReference type="Pfam" id="PF00098">
    <property type="entry name" value="zf-CCHC"/>
    <property type="match status" value="1"/>
</dbReference>
<feature type="non-terminal residue" evidence="4">
    <location>
        <position position="1"/>
    </location>
</feature>
<organism evidence="4 5">
    <name type="scientific">Colocasia esculenta</name>
    <name type="common">Wild taro</name>
    <name type="synonym">Arum esculentum</name>
    <dbReference type="NCBI Taxonomy" id="4460"/>
    <lineage>
        <taxon>Eukaryota</taxon>
        <taxon>Viridiplantae</taxon>
        <taxon>Streptophyta</taxon>
        <taxon>Embryophyta</taxon>
        <taxon>Tracheophyta</taxon>
        <taxon>Spermatophyta</taxon>
        <taxon>Magnoliopsida</taxon>
        <taxon>Liliopsida</taxon>
        <taxon>Araceae</taxon>
        <taxon>Aroideae</taxon>
        <taxon>Colocasieae</taxon>
        <taxon>Colocasia</taxon>
    </lineage>
</organism>
<dbReference type="GO" id="GO:0003676">
    <property type="term" value="F:nucleic acid binding"/>
    <property type="evidence" value="ECO:0007669"/>
    <property type="project" value="InterPro"/>
</dbReference>
<feature type="compositionally biased region" description="Low complexity" evidence="2">
    <location>
        <begin position="388"/>
        <end position="409"/>
    </location>
</feature>
<accession>A0A843TMM7</accession>
<dbReference type="SMART" id="SM00343">
    <property type="entry name" value="ZnF_C2HC"/>
    <property type="match status" value="1"/>
</dbReference>
<feature type="compositionally biased region" description="Polar residues" evidence="2">
    <location>
        <begin position="373"/>
        <end position="382"/>
    </location>
</feature>
<feature type="compositionally biased region" description="Low complexity" evidence="2">
    <location>
        <begin position="363"/>
        <end position="372"/>
    </location>
</feature>
<evidence type="ECO:0000313" key="5">
    <source>
        <dbReference type="Proteomes" id="UP000652761"/>
    </source>
</evidence>
<feature type="region of interest" description="Disordered" evidence="2">
    <location>
        <begin position="157"/>
        <end position="181"/>
    </location>
</feature>
<dbReference type="PANTHER" id="PTHR34482">
    <property type="entry name" value="DNA DAMAGE-INDUCIBLE PROTEIN 1-LIKE"/>
    <property type="match status" value="1"/>
</dbReference>
<feature type="compositionally biased region" description="Low complexity" evidence="2">
    <location>
        <begin position="92"/>
        <end position="132"/>
    </location>
</feature>
<protein>
    <recommendedName>
        <fullName evidence="3">CCHC-type domain-containing protein</fullName>
    </recommendedName>
</protein>
<feature type="compositionally biased region" description="Polar residues" evidence="2">
    <location>
        <begin position="431"/>
        <end position="445"/>
    </location>
</feature>
<keyword evidence="1" id="KW-0479">Metal-binding</keyword>
<dbReference type="PANTHER" id="PTHR34482:SF36">
    <property type="entry name" value="RETROTRANSPOSON GAG DOMAIN-CONTAINING PROTEIN"/>
    <property type="match status" value="1"/>
</dbReference>
<dbReference type="PROSITE" id="PS50158">
    <property type="entry name" value="ZF_CCHC"/>
    <property type="match status" value="1"/>
</dbReference>
<reference evidence="4" key="1">
    <citation type="submission" date="2017-07" db="EMBL/GenBank/DDBJ databases">
        <title>Taro Niue Genome Assembly and Annotation.</title>
        <authorList>
            <person name="Atibalentja N."/>
            <person name="Keating K."/>
            <person name="Fields C.J."/>
        </authorList>
    </citation>
    <scope>NUCLEOTIDE SEQUENCE</scope>
    <source>
        <strain evidence="4">Niue_2</strain>
        <tissue evidence="4">Leaf</tissue>
    </source>
</reference>
<dbReference type="SUPFAM" id="SSF57756">
    <property type="entry name" value="Retrovirus zinc finger-like domains"/>
    <property type="match status" value="1"/>
</dbReference>
<feature type="region of interest" description="Disordered" evidence="2">
    <location>
        <begin position="612"/>
        <end position="641"/>
    </location>
</feature>
<sequence length="641" mass="72253">VRLLSSGRARAGRRRRGGSRDVVYSPSGSPDPWAATAKIGSSAWAEGRVLGSLQLVSELGLTGLVVDLNCNSKRSQARQLVEQQDESDMPAQGQVQEEVSMEESVAQPQGAQAAAAEEATVGGQQQQEYHPQPRQYADWFPMAEQFFRAMYQGEVEPEVEQPVRQQRSGTGSTRSGQRRAAVSEARTALLERFLRLRPPMFHGEYDPDKAESWTHELERIFETMECAEEDQVRLAVYQLKGAAHEWWRVQRQTHFQGQRLDQISWQQFSEVFHGEYFPDYARRERRDQFHELVQGDLTISQYHQRFVWLLRHVPHVVGSDHACAERFIAGLRPDLRWGVTAHMCTTLGEAVAKATALDREAWQPQQQQQQQQGGASSRSSPYQRPAGSRRSATSSSSGSGSSDSSGIRSQFRKLSTRGGGRSRQQRRQSRFAEQSVQQGAEQGSQEPVCYTCGLPGHFRRDCPRGQAPQQQQPVQYTQQPPQYQHPPQQQAPRQQQRGQYQQQVQQFPQPPQYQSYQQQQQFLQPQQAPQRGRGRGRLMALTREQAEASNLVIGVVFVRCGARRRRFYLREGPNGCVLRVEVGTSDSFALSMIPSPSRPCMISMLPSPVRSVSPVSGRFPEEESLEPPTGLKATHPVSPPV</sequence>
<evidence type="ECO:0000313" key="4">
    <source>
        <dbReference type="EMBL" id="MQL70530.1"/>
    </source>
</evidence>
<feature type="region of interest" description="Disordered" evidence="2">
    <location>
        <begin position="460"/>
        <end position="535"/>
    </location>
</feature>
<dbReference type="InterPro" id="IPR001878">
    <property type="entry name" value="Znf_CCHC"/>
</dbReference>
<evidence type="ECO:0000259" key="3">
    <source>
        <dbReference type="PROSITE" id="PS50158"/>
    </source>
</evidence>
<gene>
    <name evidence="4" type="ORF">Taro_002836</name>
</gene>
<comment type="caution">
    <text evidence="4">The sequence shown here is derived from an EMBL/GenBank/DDBJ whole genome shotgun (WGS) entry which is preliminary data.</text>
</comment>
<feature type="domain" description="CCHC-type" evidence="3">
    <location>
        <begin position="449"/>
        <end position="464"/>
    </location>
</feature>
<feature type="compositionally biased region" description="Low complexity" evidence="2">
    <location>
        <begin position="466"/>
        <end position="531"/>
    </location>
</feature>
<dbReference type="OrthoDB" id="621298at2759"/>
<name>A0A843TMM7_COLES</name>
<keyword evidence="1" id="KW-0863">Zinc-finger</keyword>
<keyword evidence="5" id="KW-1185">Reference proteome</keyword>
<feature type="region of interest" description="Disordered" evidence="2">
    <location>
        <begin position="359"/>
        <end position="447"/>
    </location>
</feature>
<dbReference type="Pfam" id="PF03732">
    <property type="entry name" value="Retrotrans_gag"/>
    <property type="match status" value="1"/>
</dbReference>
<proteinExistence type="predicted"/>
<dbReference type="EMBL" id="NMUH01000071">
    <property type="protein sequence ID" value="MQL70530.1"/>
    <property type="molecule type" value="Genomic_DNA"/>
</dbReference>
<evidence type="ECO:0000256" key="2">
    <source>
        <dbReference type="SAM" id="MobiDB-lite"/>
    </source>
</evidence>